<organism evidence="1 2">
    <name type="scientific">Spiromyces aspiralis</name>
    <dbReference type="NCBI Taxonomy" id="68401"/>
    <lineage>
        <taxon>Eukaryota</taxon>
        <taxon>Fungi</taxon>
        <taxon>Fungi incertae sedis</taxon>
        <taxon>Zoopagomycota</taxon>
        <taxon>Kickxellomycotina</taxon>
        <taxon>Kickxellomycetes</taxon>
        <taxon>Kickxellales</taxon>
        <taxon>Kickxellaceae</taxon>
        <taxon>Spiromyces</taxon>
    </lineage>
</organism>
<gene>
    <name evidence="1" type="ORF">EV182_007067</name>
</gene>
<dbReference type="Proteomes" id="UP001145114">
    <property type="component" value="Unassembled WGS sequence"/>
</dbReference>
<evidence type="ECO:0000313" key="2">
    <source>
        <dbReference type="Proteomes" id="UP001145114"/>
    </source>
</evidence>
<proteinExistence type="predicted"/>
<feature type="non-terminal residue" evidence="1">
    <location>
        <position position="1"/>
    </location>
</feature>
<protein>
    <submittedName>
        <fullName evidence="1">Uncharacterized protein</fullName>
    </submittedName>
</protein>
<feature type="non-terminal residue" evidence="1">
    <location>
        <position position="312"/>
    </location>
</feature>
<sequence length="312" mass="34182">TQARSELDIPYISHDMGGSGAVMTVKSRLDEDDEDGDDSDISRAGPAGEDGGHMFMIDQLRLAEMYNEAVRRNKVLENEIMSFKDQVLDMQRICEKYADQLCKVRKQEIENKRMVERLRADSEKWHQWYEMVRGYFESLKTYSEEVTAARVAIGARSRSSRRQDERGEQREAGANGQTSPSPAPNDSSSHGNVNPESDDNTQASLADKQAAKGLPTPSEDVHRHRSSSKEIEAQNSAPAAFSTPPLSSSIPVTSASVPSIAAAGVPVTQPGSMPDLSQLFPAIASGSVPIAGIPMPMNWNEIPKSAPHMYSF</sequence>
<reference evidence="1" key="1">
    <citation type="submission" date="2022-06" db="EMBL/GenBank/DDBJ databases">
        <title>Phylogenomic reconstructions and comparative analyses of Kickxellomycotina fungi.</title>
        <authorList>
            <person name="Reynolds N.K."/>
            <person name="Stajich J.E."/>
            <person name="Barry K."/>
            <person name="Grigoriev I.V."/>
            <person name="Crous P."/>
            <person name="Smith M.E."/>
        </authorList>
    </citation>
    <scope>NUCLEOTIDE SEQUENCE</scope>
    <source>
        <strain evidence="1">RSA 2271</strain>
    </source>
</reference>
<keyword evidence="2" id="KW-1185">Reference proteome</keyword>
<comment type="caution">
    <text evidence="1">The sequence shown here is derived from an EMBL/GenBank/DDBJ whole genome shotgun (WGS) entry which is preliminary data.</text>
</comment>
<accession>A0ACC1H7Z2</accession>
<dbReference type="EMBL" id="JAMZIH010008297">
    <property type="protein sequence ID" value="KAJ1672493.1"/>
    <property type="molecule type" value="Genomic_DNA"/>
</dbReference>
<name>A0ACC1H7Z2_9FUNG</name>
<evidence type="ECO:0000313" key="1">
    <source>
        <dbReference type="EMBL" id="KAJ1672493.1"/>
    </source>
</evidence>